<protein>
    <recommendedName>
        <fullName evidence="1">HNH nuclease domain-containing protein</fullName>
    </recommendedName>
</protein>
<evidence type="ECO:0000259" key="1">
    <source>
        <dbReference type="SMART" id="SM00507"/>
    </source>
</evidence>
<evidence type="ECO:0000313" key="3">
    <source>
        <dbReference type="Proteomes" id="UP000014257"/>
    </source>
</evidence>
<dbReference type="SMART" id="SM00507">
    <property type="entry name" value="HNHc"/>
    <property type="match status" value="1"/>
</dbReference>
<dbReference type="PANTHER" id="PTHR39639:SF1">
    <property type="entry name" value="DUF262 DOMAIN-CONTAINING PROTEIN"/>
    <property type="match status" value="1"/>
</dbReference>
<dbReference type="EMBL" id="ANMI01000017">
    <property type="protein sequence ID" value="EPC32976.1"/>
    <property type="molecule type" value="Genomic_DNA"/>
</dbReference>
<comment type="caution">
    <text evidence="2">The sequence shown here is derived from an EMBL/GenBank/DDBJ whole genome shotgun (WGS) entry which is preliminary data.</text>
</comment>
<evidence type="ECO:0000313" key="2">
    <source>
        <dbReference type="EMBL" id="EPC32976.1"/>
    </source>
</evidence>
<proteinExistence type="predicted"/>
<dbReference type="Pfam" id="PF01844">
    <property type="entry name" value="HNH"/>
    <property type="match status" value="1"/>
</dbReference>
<dbReference type="Proteomes" id="UP000014257">
    <property type="component" value="Unassembled WGS sequence"/>
</dbReference>
<organism evidence="2 3">
    <name type="scientific">Lacticaseibacillus paracasei subsp. paracasei Lpp22</name>
    <dbReference type="NCBI Taxonomy" id="1256221"/>
    <lineage>
        <taxon>Bacteria</taxon>
        <taxon>Bacillati</taxon>
        <taxon>Bacillota</taxon>
        <taxon>Bacilli</taxon>
        <taxon>Lactobacillales</taxon>
        <taxon>Lactobacillaceae</taxon>
        <taxon>Lacticaseibacillus</taxon>
    </lineage>
</organism>
<name>A0A8E0ICE6_LACPA</name>
<dbReference type="Gene3D" id="1.10.30.50">
    <property type="match status" value="1"/>
</dbReference>
<gene>
    <name evidence="2" type="ORF">Lpp22_0278</name>
</gene>
<dbReference type="GO" id="GO:0004519">
    <property type="term" value="F:endonuclease activity"/>
    <property type="evidence" value="ECO:0007669"/>
    <property type="project" value="InterPro"/>
</dbReference>
<dbReference type="AlphaFoldDB" id="A0A8E0ICE6"/>
<feature type="domain" description="HNH nuclease" evidence="1">
    <location>
        <begin position="305"/>
        <end position="358"/>
    </location>
</feature>
<reference evidence="2 3" key="1">
    <citation type="journal article" date="2013" name="PLoS ONE">
        <title>Lactobacillus paracasei comparative genomics: towards species pan-genome definition and exploitation of diversity.</title>
        <authorList>
            <person name="Smokvina T."/>
            <person name="Wels M."/>
            <person name="Polka J."/>
            <person name="Chervaux C."/>
            <person name="Brisse S."/>
            <person name="Boekhorst J."/>
            <person name="van Hylckama Vlieg J.E."/>
            <person name="Siezen R.J."/>
        </authorList>
    </citation>
    <scope>NUCLEOTIDE SEQUENCE [LARGE SCALE GENOMIC DNA]</scope>
    <source>
        <strain evidence="2 3">Lpp22</strain>
    </source>
</reference>
<sequence length="363" mass="42250">MQIEKKDIPVSQIVNGYVDSDEDGVYGYDGKLNIRPAFQREFVYKPKQRDEVINTVRKGFPLNVMYWVVAEDGHYEILDGQQRTISICQFVQGDYSINFQYFHTLTQEEQQQILDYPLTVYICTGTDREKLDWFKVINTVGEQLTAQELRNAIYTGPWLTDAKKYFSKSQCPAYQIGGDYLNGSAIRQDFLETTLKWISSKQDIELEEYMAQHQHDETAIELWLYFQNVINWTTSIFPNYRKLMKGIEWGFLYDTYHENTYNPATLEARVSELIEDEDVTKQKGIFEYVLGGPERVLSIRAFKPKDKRAAYAKQNGICPVCGKHFEYDEMEGDHITPWSQGGHTVLSNLQMLCKDDNRKKSGV</sequence>
<dbReference type="CDD" id="cd00085">
    <property type="entry name" value="HNHc"/>
    <property type="match status" value="1"/>
</dbReference>
<dbReference type="InterPro" id="IPR002711">
    <property type="entry name" value="HNH"/>
</dbReference>
<dbReference type="GO" id="GO:0003676">
    <property type="term" value="F:nucleic acid binding"/>
    <property type="evidence" value="ECO:0007669"/>
    <property type="project" value="InterPro"/>
</dbReference>
<dbReference type="PANTHER" id="PTHR39639">
    <property type="entry name" value="CHROMOSOME 16, WHOLE GENOME SHOTGUN SEQUENCE"/>
    <property type="match status" value="1"/>
</dbReference>
<dbReference type="InterPro" id="IPR003615">
    <property type="entry name" value="HNH_nuc"/>
</dbReference>
<dbReference type="Pfam" id="PF03235">
    <property type="entry name" value="GmrSD_N"/>
    <property type="match status" value="1"/>
</dbReference>
<accession>A0A8E0ICE6</accession>
<dbReference type="GO" id="GO:0008270">
    <property type="term" value="F:zinc ion binding"/>
    <property type="evidence" value="ECO:0007669"/>
    <property type="project" value="InterPro"/>
</dbReference>
<dbReference type="InterPro" id="IPR004919">
    <property type="entry name" value="GmrSD_N"/>
</dbReference>